<reference evidence="11 12" key="1">
    <citation type="submission" date="2023-07" db="EMBL/GenBank/DDBJ databases">
        <title>Genomic Encyclopedia of Type Strains, Phase IV (KMG-IV): sequencing the most valuable type-strain genomes for metagenomic binning, comparative biology and taxonomic classification.</title>
        <authorList>
            <person name="Goeker M."/>
        </authorList>
    </citation>
    <scope>NUCLEOTIDE SEQUENCE [LARGE SCALE GENOMIC DNA]</scope>
    <source>
        <strain evidence="11 12">DSM 17740</strain>
    </source>
</reference>
<comment type="pathway">
    <text evidence="5">Carbohydrate metabolism; pentose and glucuronate interconversion.</text>
</comment>
<protein>
    <recommendedName>
        <fullName evidence="7">mannonate dehydratase</fullName>
        <ecNumber evidence="7">4.2.1.8</ecNumber>
    </recommendedName>
</protein>
<keyword evidence="10" id="KW-0456">Lyase</keyword>
<name>A0ABU0CSW2_9BACI</name>
<evidence type="ECO:0000313" key="11">
    <source>
        <dbReference type="EMBL" id="MDQ0338580.1"/>
    </source>
</evidence>
<keyword evidence="9" id="KW-0464">Manganese</keyword>
<dbReference type="Proteomes" id="UP001232445">
    <property type="component" value="Unassembled WGS sequence"/>
</dbReference>
<comment type="caution">
    <text evidence="11">The sequence shown here is derived from an EMBL/GenBank/DDBJ whole genome shotgun (WGS) entry which is preliminary data.</text>
</comment>
<comment type="cofactor">
    <cofactor evidence="2">
        <name>Mn(2+)</name>
        <dbReference type="ChEBI" id="CHEBI:29035"/>
    </cofactor>
</comment>
<evidence type="ECO:0000256" key="1">
    <source>
        <dbReference type="ARBA" id="ARBA00001794"/>
    </source>
</evidence>
<keyword evidence="12" id="KW-1185">Reference proteome</keyword>
<evidence type="ECO:0000256" key="6">
    <source>
        <dbReference type="ARBA" id="ARBA00007389"/>
    </source>
</evidence>
<dbReference type="SUPFAM" id="SSF51658">
    <property type="entry name" value="Xylose isomerase-like"/>
    <property type="match status" value="1"/>
</dbReference>
<comment type="similarity">
    <text evidence="6">Belongs to the mannonate dehydratase family.</text>
</comment>
<proteinExistence type="inferred from homology"/>
<evidence type="ECO:0000256" key="8">
    <source>
        <dbReference type="ARBA" id="ARBA00023004"/>
    </source>
</evidence>
<dbReference type="Gene3D" id="3.20.20.150">
    <property type="entry name" value="Divalent-metal-dependent TIM barrel enzymes"/>
    <property type="match status" value="1"/>
</dbReference>
<comment type="catalytic activity">
    <reaction evidence="1">
        <text>D-mannonate = 2-dehydro-3-deoxy-D-gluconate + H2O</text>
        <dbReference type="Rhea" id="RHEA:20097"/>
        <dbReference type="ChEBI" id="CHEBI:15377"/>
        <dbReference type="ChEBI" id="CHEBI:17767"/>
        <dbReference type="ChEBI" id="CHEBI:57990"/>
        <dbReference type="EC" id="4.2.1.8"/>
    </reaction>
</comment>
<comment type="function">
    <text evidence="4">Catalyzes the dehydration of D-mannonate.</text>
</comment>
<dbReference type="EC" id="4.2.1.8" evidence="7"/>
<evidence type="ECO:0000256" key="3">
    <source>
        <dbReference type="ARBA" id="ARBA00001954"/>
    </source>
</evidence>
<keyword evidence="8" id="KW-0408">Iron</keyword>
<dbReference type="Pfam" id="PF03786">
    <property type="entry name" value="UxuA"/>
    <property type="match status" value="1"/>
</dbReference>
<evidence type="ECO:0000256" key="2">
    <source>
        <dbReference type="ARBA" id="ARBA00001936"/>
    </source>
</evidence>
<gene>
    <name evidence="11" type="ORF">J2S00_001366</name>
</gene>
<dbReference type="InterPro" id="IPR004628">
    <property type="entry name" value="Man_deHydtase"/>
</dbReference>
<evidence type="ECO:0000256" key="5">
    <source>
        <dbReference type="ARBA" id="ARBA00004892"/>
    </source>
</evidence>
<organism evidence="11 12">
    <name type="scientific">Caldalkalibacillus uzonensis</name>
    <dbReference type="NCBI Taxonomy" id="353224"/>
    <lineage>
        <taxon>Bacteria</taxon>
        <taxon>Bacillati</taxon>
        <taxon>Bacillota</taxon>
        <taxon>Bacilli</taxon>
        <taxon>Bacillales</taxon>
        <taxon>Bacillaceae</taxon>
        <taxon>Caldalkalibacillus</taxon>
    </lineage>
</organism>
<sequence>MFVTTLCPVFDWTRSHLEYQMPNGLTTLVYEDETIQKMNPLVGDLELPGWDVSYRKDELKVLIDQYQGVSEEDLWHHLQYFLKQIIATADEVGVKMAIHPDDPPWSIFGLPRIITNQANLERLFSLVDSSNHGLTFCTGSLGADPDNNLPEMIRYFGKKGRTHFAYCRNIRITGETNVP</sequence>
<evidence type="ECO:0000256" key="9">
    <source>
        <dbReference type="ARBA" id="ARBA00023211"/>
    </source>
</evidence>
<evidence type="ECO:0000256" key="10">
    <source>
        <dbReference type="ARBA" id="ARBA00023239"/>
    </source>
</evidence>
<comment type="cofactor">
    <cofactor evidence="3">
        <name>Fe(2+)</name>
        <dbReference type="ChEBI" id="CHEBI:29033"/>
    </cofactor>
</comment>
<dbReference type="PANTHER" id="PTHR30387:SF2">
    <property type="entry name" value="MANNONATE DEHYDRATASE"/>
    <property type="match status" value="1"/>
</dbReference>
<dbReference type="PANTHER" id="PTHR30387">
    <property type="entry name" value="MANNONATE DEHYDRATASE"/>
    <property type="match status" value="1"/>
</dbReference>
<dbReference type="InterPro" id="IPR036237">
    <property type="entry name" value="Xyl_isomerase-like_sf"/>
</dbReference>
<accession>A0ABU0CSW2</accession>
<dbReference type="EMBL" id="JAUSUQ010000004">
    <property type="protein sequence ID" value="MDQ0338580.1"/>
    <property type="molecule type" value="Genomic_DNA"/>
</dbReference>
<evidence type="ECO:0000313" key="12">
    <source>
        <dbReference type="Proteomes" id="UP001232445"/>
    </source>
</evidence>
<evidence type="ECO:0000256" key="4">
    <source>
        <dbReference type="ARBA" id="ARBA00002713"/>
    </source>
</evidence>
<evidence type="ECO:0000256" key="7">
    <source>
        <dbReference type="ARBA" id="ARBA00012927"/>
    </source>
</evidence>